<dbReference type="AlphaFoldDB" id="A0A4Y8TYG0"/>
<keyword evidence="2" id="KW-0812">Transmembrane</keyword>
<sequence>MPTRMLHDSMGRRLRRPWHWSGVAAIIMAVLTALFGIQAGLSIAAANKPLEHEVRIIVEGEQDYNISQGTVDAQLAGNPVRSSIPLTLVLTDRWLTGDELLRGEVPENTIILSSQLENLEQDYDDPQFSEQRFDGAGVDYRLMGSEEELDDASYDIAGSFTKNVSVGHGPKAVIAAAHTAAVATGDTTPRSMLFWFTVVGASAMITAAFFARSLSFRRRWSSRHRRLAAAQRKLARVVLDLEALEATYYATAESRRPQGFSKAWSQLQQLSLSLARREDAVVSSVFDRKNCLDQTTNILLSEFETDARKLTSLADSLMGAGSVHADLDGTGSVFDKLSTPINDAATKLLIRLENAPGQMVRGTDIEQLRDALGSLLQAARGNAQHSAAVQRWAAAEKELAQAAHRIIGRLRHYPHGKRPTVEPLDESLDDLRATLGLGAASAKGALHRLRVANSMTRAILGDTLDSDRQESAPKPKKSRKPAHHKELVRGTSRLVKYGLLAGLLVASLICAGLVVASLPQAPKATYEGSGQGMVLQIDDKAKLVDESEIRRYMHEDFAERQDLLIAVRDAESYLEFTRMEGSEYRDSTPQSVREAIWRIKDEYPDRQDPASGELDGDLTIIPLLITDAGDGIMPGLISGAVISGEASWGSTSGWDYGSIHESKYPAMEAANAAEDFAVVLKRAGYEKPDYNVSLLYWMLVFMLFFSVLNLVQVVQYLLGATSRFSRFSRGSRSVQRSRRKLEQLALGLEETQINAVAVLGASSSGRADEAGQRLFERALMMAWREAEELSTMTLGQRLSPGYERRTAHLAQLVDLLGERDADVARRAKALVVASRGAGGDAPAPVKLA</sequence>
<feature type="compositionally biased region" description="Basic residues" evidence="1">
    <location>
        <begin position="474"/>
        <end position="483"/>
    </location>
</feature>
<protein>
    <recommendedName>
        <fullName evidence="5">DUF5129 domain-containing protein</fullName>
    </recommendedName>
</protein>
<accession>A0A4Y8TYG0</accession>
<dbReference type="Proteomes" id="UP000297638">
    <property type="component" value="Unassembled WGS sequence"/>
</dbReference>
<proteinExistence type="predicted"/>
<keyword evidence="2" id="KW-1133">Transmembrane helix</keyword>
<feature type="transmembrane region" description="Helical" evidence="2">
    <location>
        <begin position="192"/>
        <end position="211"/>
    </location>
</feature>
<evidence type="ECO:0000313" key="3">
    <source>
        <dbReference type="EMBL" id="TFH56103.1"/>
    </source>
</evidence>
<evidence type="ECO:0008006" key="5">
    <source>
        <dbReference type="Google" id="ProtNLM"/>
    </source>
</evidence>
<dbReference type="RefSeq" id="WP_148669449.1">
    <property type="nucleotide sequence ID" value="NZ_SPDS01000001.1"/>
</dbReference>
<feature type="region of interest" description="Disordered" evidence="1">
    <location>
        <begin position="462"/>
        <end position="487"/>
    </location>
</feature>
<dbReference type="EMBL" id="SPDS01000001">
    <property type="protein sequence ID" value="TFH56103.1"/>
    <property type="molecule type" value="Genomic_DNA"/>
</dbReference>
<organism evidence="3 4">
    <name type="scientific">Glutamicibacter arilaitensis</name>
    <dbReference type="NCBI Taxonomy" id="256701"/>
    <lineage>
        <taxon>Bacteria</taxon>
        <taxon>Bacillati</taxon>
        <taxon>Actinomycetota</taxon>
        <taxon>Actinomycetes</taxon>
        <taxon>Micrococcales</taxon>
        <taxon>Micrococcaceae</taxon>
        <taxon>Glutamicibacter</taxon>
    </lineage>
</organism>
<comment type="caution">
    <text evidence="3">The sequence shown here is derived from an EMBL/GenBank/DDBJ whole genome shotgun (WGS) entry which is preliminary data.</text>
</comment>
<evidence type="ECO:0000256" key="2">
    <source>
        <dbReference type="SAM" id="Phobius"/>
    </source>
</evidence>
<evidence type="ECO:0000256" key="1">
    <source>
        <dbReference type="SAM" id="MobiDB-lite"/>
    </source>
</evidence>
<evidence type="ECO:0000313" key="4">
    <source>
        <dbReference type="Proteomes" id="UP000297638"/>
    </source>
</evidence>
<keyword evidence="2" id="KW-0472">Membrane</keyword>
<name>A0A4Y8TYG0_9MICC</name>
<feature type="transmembrane region" description="Helical" evidence="2">
    <location>
        <begin position="497"/>
        <end position="518"/>
    </location>
</feature>
<reference evidence="3 4" key="1">
    <citation type="submission" date="2019-03" db="EMBL/GenBank/DDBJ databases">
        <title>Glutamicibacter sp. LJH19 genome.</title>
        <authorList>
            <person name="Sinai Borker S."/>
            <person name="Kumar R."/>
        </authorList>
    </citation>
    <scope>NUCLEOTIDE SEQUENCE [LARGE SCALE GENOMIC DNA]</scope>
    <source>
        <strain evidence="3 4">LJH19</strain>
    </source>
</reference>
<gene>
    <name evidence="3" type="ORF">EXY26_03310</name>
</gene>
<feature type="transmembrane region" description="Helical" evidence="2">
    <location>
        <begin position="694"/>
        <end position="718"/>
    </location>
</feature>